<comment type="caution">
    <text evidence="2">The sequence shown here is derived from an EMBL/GenBank/DDBJ whole genome shotgun (WGS) entry which is preliminary data.</text>
</comment>
<feature type="compositionally biased region" description="Basic and acidic residues" evidence="1">
    <location>
        <begin position="136"/>
        <end position="149"/>
    </location>
</feature>
<reference evidence="2" key="1">
    <citation type="submission" date="2019-12" db="EMBL/GenBank/DDBJ databases">
        <title>Genome sequencing and annotation of Brassica cretica.</title>
        <authorList>
            <person name="Studholme D.J."/>
            <person name="Sarris P.F."/>
        </authorList>
    </citation>
    <scope>NUCLEOTIDE SEQUENCE</scope>
    <source>
        <strain evidence="2">PFS-001/15</strain>
        <tissue evidence="2">Leaf</tissue>
    </source>
</reference>
<dbReference type="PANTHER" id="PTHR35992:SF1">
    <property type="entry name" value="CYTOMATRIX PROTEIN-LIKE PROTEIN"/>
    <property type="match status" value="1"/>
</dbReference>
<accession>A0A8S9H0Y0</accession>
<dbReference type="AlphaFoldDB" id="A0A8S9H0Y0"/>
<name>A0A8S9H0Y0_BRACR</name>
<evidence type="ECO:0000256" key="1">
    <source>
        <dbReference type="SAM" id="MobiDB-lite"/>
    </source>
</evidence>
<evidence type="ECO:0000313" key="2">
    <source>
        <dbReference type="EMBL" id="KAF2552561.1"/>
    </source>
</evidence>
<feature type="region of interest" description="Disordered" evidence="1">
    <location>
        <begin position="195"/>
        <end position="255"/>
    </location>
</feature>
<organism evidence="2 3">
    <name type="scientific">Brassica cretica</name>
    <name type="common">Mustard</name>
    <dbReference type="NCBI Taxonomy" id="69181"/>
    <lineage>
        <taxon>Eukaryota</taxon>
        <taxon>Viridiplantae</taxon>
        <taxon>Streptophyta</taxon>
        <taxon>Embryophyta</taxon>
        <taxon>Tracheophyta</taxon>
        <taxon>Spermatophyta</taxon>
        <taxon>Magnoliopsida</taxon>
        <taxon>eudicotyledons</taxon>
        <taxon>Gunneridae</taxon>
        <taxon>Pentapetalae</taxon>
        <taxon>rosids</taxon>
        <taxon>malvids</taxon>
        <taxon>Brassicales</taxon>
        <taxon>Brassicaceae</taxon>
        <taxon>Brassiceae</taxon>
        <taxon>Brassica</taxon>
    </lineage>
</organism>
<feature type="compositionally biased region" description="Basic and acidic residues" evidence="1">
    <location>
        <begin position="205"/>
        <end position="220"/>
    </location>
</feature>
<feature type="compositionally biased region" description="Polar residues" evidence="1">
    <location>
        <begin position="112"/>
        <end position="121"/>
    </location>
</feature>
<proteinExistence type="predicted"/>
<dbReference type="PANTHER" id="PTHR35992">
    <property type="entry name" value="CYTOMATRIX PROTEIN-LIKE PROTEIN"/>
    <property type="match status" value="1"/>
</dbReference>
<dbReference type="EMBL" id="QGKW02001988">
    <property type="protein sequence ID" value="KAF2552561.1"/>
    <property type="molecule type" value="Genomic_DNA"/>
</dbReference>
<feature type="region of interest" description="Disordered" evidence="1">
    <location>
        <begin position="111"/>
        <end position="149"/>
    </location>
</feature>
<evidence type="ECO:0000313" key="3">
    <source>
        <dbReference type="Proteomes" id="UP000712281"/>
    </source>
</evidence>
<gene>
    <name evidence="2" type="ORF">F2Q68_00035452</name>
</gene>
<dbReference type="Proteomes" id="UP000712281">
    <property type="component" value="Unassembled WGS sequence"/>
</dbReference>
<sequence length="268" mass="30267">MATRKLQNHWKRENGFALSQFKCIQSGFTDKLKRRDEEIAQANTKISSLLSFQEQLQSSNHENAEIISSLKAEVAEMKASSIKKDEEISKLSRDLESLKKSRSFTPVLTRCTMHNGSSVGSEVTRKKDKSAASPPNDKKLKEEKSDSFRNSKAVHFNVQSSQVKVSIFWSQIGLVRERRLRKTIRAFVRKKPTNANNAGSAWRKLNKEVKDDDDDHDKPIKSSLSGSRPKAVKKKEIDEDDDEKPLSSVGVSKPYVGGSISLVFRRES</sequence>
<protein>
    <submittedName>
        <fullName evidence="2">Uncharacterized protein</fullName>
    </submittedName>
</protein>